<dbReference type="HOGENOM" id="CLU_1160048_0_0_10"/>
<organism evidence="2 3">
    <name type="scientific">Mucinivorans hirudinis</name>
    <dbReference type="NCBI Taxonomy" id="1433126"/>
    <lineage>
        <taxon>Bacteria</taxon>
        <taxon>Pseudomonadati</taxon>
        <taxon>Bacteroidota</taxon>
        <taxon>Bacteroidia</taxon>
        <taxon>Bacteroidales</taxon>
        <taxon>Rikenellaceae</taxon>
        <taxon>Mucinivorans</taxon>
    </lineage>
</organism>
<dbReference type="eggNOG" id="ENOG50313Z8">
    <property type="taxonomic scope" value="Bacteria"/>
</dbReference>
<evidence type="ECO:0000313" key="3">
    <source>
        <dbReference type="Proteomes" id="UP000027616"/>
    </source>
</evidence>
<keyword evidence="1" id="KW-0802">TPR repeat</keyword>
<dbReference type="AlphaFoldDB" id="A0A060RBG9"/>
<dbReference type="OrthoDB" id="1000872at2"/>
<dbReference type="Proteomes" id="UP000027616">
    <property type="component" value="Chromosome I"/>
</dbReference>
<dbReference type="KEGG" id="rbc:BN938_1041"/>
<gene>
    <name evidence="2" type="ORF">BN938_1041</name>
</gene>
<proteinExistence type="predicted"/>
<dbReference type="PROSITE" id="PS50005">
    <property type="entry name" value="TPR"/>
    <property type="match status" value="1"/>
</dbReference>
<dbReference type="EMBL" id="HG934468">
    <property type="protein sequence ID" value="CDN31138.1"/>
    <property type="molecule type" value="Genomic_DNA"/>
</dbReference>
<dbReference type="InterPro" id="IPR019734">
    <property type="entry name" value="TPR_rpt"/>
</dbReference>
<keyword evidence="3" id="KW-1185">Reference proteome</keyword>
<accession>A0A060RBG9</accession>
<dbReference type="SUPFAM" id="SSF48452">
    <property type="entry name" value="TPR-like"/>
    <property type="match status" value="1"/>
</dbReference>
<reference evidence="2 3" key="1">
    <citation type="journal article" date="2015" name="Genome Announc.">
        <title>Complete Genome Sequence of the Novel Leech Symbiont Mucinivorans hirudinis M3T.</title>
        <authorList>
            <person name="Nelson M.C."/>
            <person name="Bomar L."/>
            <person name="Graf J."/>
        </authorList>
    </citation>
    <scope>NUCLEOTIDE SEQUENCE [LARGE SCALE GENOMIC DNA]</scope>
    <source>
        <strain evidence="3">M3</strain>
    </source>
</reference>
<evidence type="ECO:0000313" key="2">
    <source>
        <dbReference type="EMBL" id="CDN31138.1"/>
    </source>
</evidence>
<protein>
    <submittedName>
        <fullName evidence="2">Uncharacterized protein</fullName>
    </submittedName>
</protein>
<feature type="repeat" description="TPR" evidence="1">
    <location>
        <begin position="100"/>
        <end position="133"/>
    </location>
</feature>
<dbReference type="InterPro" id="IPR011990">
    <property type="entry name" value="TPR-like_helical_dom_sf"/>
</dbReference>
<sequence>MQQPITFSPAGNDLFNVSYTKEPTVVNDKMSVEQLEKIHAKEDWNFEAAMTLSAKYSTQGEYGKACQVRFAAASVAVELLPEDEEFFELEWENEENQEFIEIIAASGSDFYMHGDFEMAATLFETALSLDSEDHFVVIPQLAIAYLAIDDEDGYEALEMDIDKNSLEGALIDNFAAYLRKKGSAKPMPTDFVELVRRGETPDEEFFRLIEEERVPKEAQAKKLYFKHLPLFEAYNDFLK</sequence>
<evidence type="ECO:0000256" key="1">
    <source>
        <dbReference type="PROSITE-ProRule" id="PRU00339"/>
    </source>
</evidence>
<dbReference type="STRING" id="1433126.BN938_1041"/>
<name>A0A060RBG9_9BACT</name>